<dbReference type="InterPro" id="IPR050645">
    <property type="entry name" value="Histidine_acid_phosphatase"/>
</dbReference>
<dbReference type="PANTHER" id="PTHR11567:SF211">
    <property type="entry name" value="PROSTATIC ACID PHOSPHATASE"/>
    <property type="match status" value="1"/>
</dbReference>
<proteinExistence type="inferred from homology"/>
<keyword evidence="6" id="KW-1015">Disulfide bond</keyword>
<dbReference type="InterPro" id="IPR000560">
    <property type="entry name" value="His_Pase_clade-2"/>
</dbReference>
<evidence type="ECO:0000313" key="9">
    <source>
        <dbReference type="Proteomes" id="UP000807504"/>
    </source>
</evidence>
<evidence type="ECO:0000256" key="6">
    <source>
        <dbReference type="ARBA" id="ARBA00023157"/>
    </source>
</evidence>
<comment type="caution">
    <text evidence="8">The sequence shown here is derived from an EMBL/GenBank/DDBJ whole genome shotgun (WGS) entry which is preliminary data.</text>
</comment>
<sequence>MISISAHLDDTREKRHLKHLERALQGWSLLKIWCYALNNNNTKFLLVSRNSVEAESLAIDSVDYRSMIPTVTLVEIAKLLSYECGINGLLSHTERHSGSQCLPLLTPERTDMLYGRPCKTIQLHYGPLIRKRAEEFSEEDSKLLLVQTLFRHGDRAPAFSYPTDPNKEDCWPEGLGKLTLIGKRQQYALGKFLRSMYEDFITTNPNEVLVNSSAAHRCLTSAEATVASFYAPKGKWKIEEGLNWQPIPVHYFPTHQDKFLSYKGTCPRVAVEVERQLNTGKVQELFQKYQAKFEAISNYTEVNVFYGINALLLHDTILVEKKKNLTIPEWADLYWDELEETSYAIFHSVTSSSLTLRLKVGPLLEDISLNMKKKISGQLPHLKVQMYSTHDVNIAAVLQALNFTNMPRPPYCATLLFELHEMPDALMAVRLLYLNSTDPLSDMEEPHILVLDDCSEFCPVENFTKRLEHLIPDNWEQECRMID</sequence>
<evidence type="ECO:0000256" key="4">
    <source>
        <dbReference type="ARBA" id="ARBA00022729"/>
    </source>
</evidence>
<dbReference type="InterPro" id="IPR029033">
    <property type="entry name" value="His_PPase_superfam"/>
</dbReference>
<evidence type="ECO:0000313" key="8">
    <source>
        <dbReference type="EMBL" id="KAF8795867.1"/>
    </source>
</evidence>
<dbReference type="Pfam" id="PF00328">
    <property type="entry name" value="His_Phos_2"/>
    <property type="match status" value="1"/>
</dbReference>
<dbReference type="PANTHER" id="PTHR11567">
    <property type="entry name" value="ACID PHOSPHATASE-RELATED"/>
    <property type="match status" value="1"/>
</dbReference>
<dbReference type="AlphaFoldDB" id="A0A8T0FXR1"/>
<comment type="catalytic activity">
    <reaction evidence="1">
        <text>a phosphate monoester + H2O = an alcohol + phosphate</text>
        <dbReference type="Rhea" id="RHEA:15017"/>
        <dbReference type="ChEBI" id="CHEBI:15377"/>
        <dbReference type="ChEBI" id="CHEBI:30879"/>
        <dbReference type="ChEBI" id="CHEBI:43474"/>
        <dbReference type="ChEBI" id="CHEBI:67140"/>
        <dbReference type="EC" id="3.1.3.2"/>
    </reaction>
</comment>
<dbReference type="EMBL" id="JABXBU010000001">
    <property type="protein sequence ID" value="KAF8795867.1"/>
    <property type="molecule type" value="Genomic_DNA"/>
</dbReference>
<evidence type="ECO:0000256" key="7">
    <source>
        <dbReference type="ARBA" id="ARBA00023180"/>
    </source>
</evidence>
<keyword evidence="7" id="KW-0325">Glycoprotein</keyword>
<dbReference type="Proteomes" id="UP000807504">
    <property type="component" value="Unassembled WGS sequence"/>
</dbReference>
<organism evidence="8 9">
    <name type="scientific">Argiope bruennichi</name>
    <name type="common">Wasp spider</name>
    <name type="synonym">Aranea bruennichi</name>
    <dbReference type="NCBI Taxonomy" id="94029"/>
    <lineage>
        <taxon>Eukaryota</taxon>
        <taxon>Metazoa</taxon>
        <taxon>Ecdysozoa</taxon>
        <taxon>Arthropoda</taxon>
        <taxon>Chelicerata</taxon>
        <taxon>Arachnida</taxon>
        <taxon>Araneae</taxon>
        <taxon>Araneomorphae</taxon>
        <taxon>Entelegynae</taxon>
        <taxon>Araneoidea</taxon>
        <taxon>Araneidae</taxon>
        <taxon>Argiope</taxon>
    </lineage>
</organism>
<dbReference type="SUPFAM" id="SSF53254">
    <property type="entry name" value="Phosphoglycerate mutase-like"/>
    <property type="match status" value="1"/>
</dbReference>
<accession>A0A8T0FXR1</accession>
<evidence type="ECO:0000256" key="2">
    <source>
        <dbReference type="ARBA" id="ARBA00005375"/>
    </source>
</evidence>
<dbReference type="PROSITE" id="PS00616">
    <property type="entry name" value="HIS_ACID_PHOSPHAT_1"/>
    <property type="match status" value="1"/>
</dbReference>
<comment type="similarity">
    <text evidence="2">Belongs to the histidine acid phosphatase family.</text>
</comment>
<dbReference type="CDD" id="cd07061">
    <property type="entry name" value="HP_HAP_like"/>
    <property type="match status" value="1"/>
</dbReference>
<dbReference type="GO" id="GO:0003993">
    <property type="term" value="F:acid phosphatase activity"/>
    <property type="evidence" value="ECO:0007669"/>
    <property type="project" value="UniProtKB-EC"/>
</dbReference>
<evidence type="ECO:0000256" key="5">
    <source>
        <dbReference type="ARBA" id="ARBA00022801"/>
    </source>
</evidence>
<dbReference type="Gene3D" id="3.40.50.1240">
    <property type="entry name" value="Phosphoglycerate mutase-like"/>
    <property type="match status" value="1"/>
</dbReference>
<protein>
    <recommendedName>
        <fullName evidence="3">acid phosphatase</fullName>
        <ecNumber evidence="3">3.1.3.2</ecNumber>
    </recommendedName>
</protein>
<name>A0A8T0FXR1_ARGBR</name>
<dbReference type="EC" id="3.1.3.2" evidence="3"/>
<keyword evidence="9" id="KW-1185">Reference proteome</keyword>
<reference evidence="8" key="1">
    <citation type="journal article" date="2020" name="bioRxiv">
        <title>Chromosome-level reference genome of the European wasp spider Argiope bruennichi: a resource for studies on range expansion and evolutionary adaptation.</title>
        <authorList>
            <person name="Sheffer M.M."/>
            <person name="Hoppe A."/>
            <person name="Krehenwinkel H."/>
            <person name="Uhl G."/>
            <person name="Kuss A.W."/>
            <person name="Jensen L."/>
            <person name="Jensen C."/>
            <person name="Gillespie R.G."/>
            <person name="Hoff K.J."/>
            <person name="Prost S."/>
        </authorList>
    </citation>
    <scope>NUCLEOTIDE SEQUENCE</scope>
</reference>
<evidence type="ECO:0000256" key="3">
    <source>
        <dbReference type="ARBA" id="ARBA00012646"/>
    </source>
</evidence>
<dbReference type="InterPro" id="IPR033379">
    <property type="entry name" value="Acid_Pase_AS"/>
</dbReference>
<reference evidence="8" key="2">
    <citation type="submission" date="2020-06" db="EMBL/GenBank/DDBJ databases">
        <authorList>
            <person name="Sheffer M."/>
        </authorList>
    </citation>
    <scope>NUCLEOTIDE SEQUENCE</scope>
</reference>
<gene>
    <name evidence="8" type="ORF">HNY73_000318</name>
</gene>
<keyword evidence="5" id="KW-0378">Hydrolase</keyword>
<evidence type="ECO:0000256" key="1">
    <source>
        <dbReference type="ARBA" id="ARBA00000032"/>
    </source>
</evidence>
<keyword evidence="4" id="KW-0732">Signal</keyword>